<dbReference type="InterPro" id="IPR011050">
    <property type="entry name" value="Pectin_lyase_fold/virulence"/>
</dbReference>
<protein>
    <submittedName>
        <fullName evidence="4">Choice-of-anchor Q domain-containing protein</fullName>
    </submittedName>
</protein>
<evidence type="ECO:0000256" key="2">
    <source>
        <dbReference type="SAM" id="SignalP"/>
    </source>
</evidence>
<evidence type="ECO:0000313" key="5">
    <source>
        <dbReference type="Proteomes" id="UP001359886"/>
    </source>
</evidence>
<feature type="domain" description="DUF11" evidence="3">
    <location>
        <begin position="520"/>
        <end position="626"/>
    </location>
</feature>
<feature type="chain" id="PRO_5043981835" evidence="2">
    <location>
        <begin position="23"/>
        <end position="884"/>
    </location>
</feature>
<feature type="signal peptide" evidence="2">
    <location>
        <begin position="1"/>
        <end position="22"/>
    </location>
</feature>
<evidence type="ECO:0000256" key="1">
    <source>
        <dbReference type="SAM" id="MobiDB-lite"/>
    </source>
</evidence>
<accession>A0AAW9RKL2</accession>
<organism evidence="4 5">
    <name type="scientific">Elongatibacter sediminis</name>
    <dbReference type="NCBI Taxonomy" id="3119006"/>
    <lineage>
        <taxon>Bacteria</taxon>
        <taxon>Pseudomonadati</taxon>
        <taxon>Pseudomonadota</taxon>
        <taxon>Gammaproteobacteria</taxon>
        <taxon>Chromatiales</taxon>
        <taxon>Wenzhouxiangellaceae</taxon>
        <taxon>Elongatibacter</taxon>
    </lineage>
</organism>
<sequence length="884" mass="93856">MRFRAVAILFLAVLGLGANELAAATIDIGPNGCSLADAIRSANNDSASGNCSAGSGTDTIVAPNGWVIPLSSTLPTINSNLTIQSESSGGVLTVSGDFAHKIMRINGASTNVVLRRVALVDGRVGSATGTGGAALDISEATVSIFDSEISGNKVTDNTGSAIHITNGELNITSSEVFGNSMRITGVFSPERTAIYARNSEVNVTDSEFFANVGAEPDLVSASIYMDGGELNFVNSLVNEFRYGLRGEQAIVNIVNSTFDKTDGPNYPDHDLIYFTDNSFVSLVHVTDRERTVLEDSSFSAVNSILTHCEFTNVVVTFDAGNYNRYSNCLGRADGEGNLLPLAENGGPTRTSAISYPSNMIDFADQAYCEPVDQRGEPRVGDCDVGAFEVTGTANVAISQSLLPNAPYVNEQPVTLNLQVSNNGPNLASDLRVDLDLDNVFIEQINSTDCPSLPCDLASLQYGQVVSIPIDLNMGNAFNGPYSIDASVTSTAQSTHHDPDESDPDGNNFASIEGTLQNGADLSVTLDLLSNPPFVNGQLIEYKATVTNNGPDSADGIELLFSPDGLSVLGFDNCPSSTGNTCYLNPLNDGAQYIFTIDTKLTSTQFNAEAQVSSNLVDPNLANNTDNQNNGGAVAETDLFVTVRTLTQPPYFSNQYLQFEIKLASLSGTASSIQLDTDLPGGYYIGVQGCTNSPCILPYTLAEEESVTILADWFAPVRDPDGPSDWTYTVTATPGQTDTQPANNTAQTSEPLAYAADVWATLDLVSSPPFMEGEEIEYRLRVVNSGLNHAGSVLIATQPENLTLEFANGQRCASIPCEIPQLDRFNDEIITLVYRIDAAGPFDLSATVYADEFDPDESNNIDETGNDGIAEAVPVADVIFAAGFE</sequence>
<feature type="region of interest" description="Disordered" evidence="1">
    <location>
        <begin position="488"/>
        <end position="512"/>
    </location>
</feature>
<dbReference type="InterPro" id="IPR001434">
    <property type="entry name" value="OmcB-like_DUF11"/>
</dbReference>
<dbReference type="InterPro" id="IPR013783">
    <property type="entry name" value="Ig-like_fold"/>
</dbReference>
<dbReference type="EMBL" id="JAZHOG010000008">
    <property type="protein sequence ID" value="MEJ8568608.1"/>
    <property type="molecule type" value="Genomic_DNA"/>
</dbReference>
<gene>
    <name evidence="4" type="ORF">V3330_13330</name>
</gene>
<dbReference type="AlphaFoldDB" id="A0AAW9RKL2"/>
<dbReference type="Proteomes" id="UP001359886">
    <property type="component" value="Unassembled WGS sequence"/>
</dbReference>
<evidence type="ECO:0000313" key="4">
    <source>
        <dbReference type="EMBL" id="MEJ8568608.1"/>
    </source>
</evidence>
<dbReference type="NCBIfam" id="NF041518">
    <property type="entry name" value="choice_anch_Q"/>
    <property type="match status" value="1"/>
</dbReference>
<keyword evidence="2" id="KW-0732">Signal</keyword>
<feature type="domain" description="DUF11" evidence="3">
    <location>
        <begin position="765"/>
        <end position="862"/>
    </location>
</feature>
<dbReference type="RefSeq" id="WP_354695928.1">
    <property type="nucleotide sequence ID" value="NZ_JAZHOG010000008.1"/>
</dbReference>
<keyword evidence="5" id="KW-1185">Reference proteome</keyword>
<proteinExistence type="predicted"/>
<reference evidence="4 5" key="1">
    <citation type="submission" date="2024-02" db="EMBL/GenBank/DDBJ databases">
        <title>A novel Wenzhouxiangellaceae bacterium, isolated from coastal sediments.</title>
        <authorList>
            <person name="Du Z.-J."/>
            <person name="Ye Y.-Q."/>
            <person name="Zhang X.-Y."/>
        </authorList>
    </citation>
    <scope>NUCLEOTIDE SEQUENCE [LARGE SCALE GENOMIC DNA]</scope>
    <source>
        <strain evidence="4 5">CH-27</strain>
    </source>
</reference>
<comment type="caution">
    <text evidence="4">The sequence shown here is derived from an EMBL/GenBank/DDBJ whole genome shotgun (WGS) entry which is preliminary data.</text>
</comment>
<dbReference type="Gene3D" id="2.60.40.10">
    <property type="entry name" value="Immunoglobulins"/>
    <property type="match status" value="1"/>
</dbReference>
<dbReference type="SUPFAM" id="SSF51126">
    <property type="entry name" value="Pectin lyase-like"/>
    <property type="match status" value="1"/>
</dbReference>
<dbReference type="Pfam" id="PF01345">
    <property type="entry name" value="DUF11"/>
    <property type="match status" value="2"/>
</dbReference>
<evidence type="ECO:0000259" key="3">
    <source>
        <dbReference type="Pfam" id="PF01345"/>
    </source>
</evidence>
<dbReference type="InterPro" id="IPR059226">
    <property type="entry name" value="Choice_anch_Q_dom"/>
</dbReference>
<name>A0AAW9RKL2_9GAMM</name>